<dbReference type="SUPFAM" id="SSF52518">
    <property type="entry name" value="Thiamin diphosphate-binding fold (THDP-binding)"/>
    <property type="match status" value="2"/>
</dbReference>
<dbReference type="InterPro" id="IPR012001">
    <property type="entry name" value="Thiamin_PyroP_enz_TPP-bd_dom"/>
</dbReference>
<dbReference type="GO" id="GO:0033980">
    <property type="term" value="F:phosphonopyruvate decarboxylase activity"/>
    <property type="evidence" value="ECO:0007669"/>
    <property type="project" value="UniProtKB-EC"/>
</dbReference>
<feature type="domain" description="Thiamine pyrophosphate enzyme TPP-binding" evidence="4">
    <location>
        <begin position="204"/>
        <end position="338"/>
    </location>
</feature>
<evidence type="ECO:0000313" key="6">
    <source>
        <dbReference type="EMBL" id="MBC8533209.1"/>
    </source>
</evidence>
<dbReference type="PANTHER" id="PTHR42818:SF1">
    <property type="entry name" value="SULFOPYRUVATE DECARBOXYLASE"/>
    <property type="match status" value="1"/>
</dbReference>
<dbReference type="EC" id="4.1.1.82" evidence="6"/>
<evidence type="ECO:0000313" key="7">
    <source>
        <dbReference type="Proteomes" id="UP000651482"/>
    </source>
</evidence>
<dbReference type="InterPro" id="IPR051818">
    <property type="entry name" value="TPP_dependent_decarboxylase"/>
</dbReference>
<dbReference type="GO" id="GO:0032923">
    <property type="term" value="P:organic phosphonate biosynthetic process"/>
    <property type="evidence" value="ECO:0007669"/>
    <property type="project" value="InterPro"/>
</dbReference>
<name>A0A926HQY7_9FIRM</name>
<evidence type="ECO:0000259" key="5">
    <source>
        <dbReference type="Pfam" id="PF02776"/>
    </source>
</evidence>
<dbReference type="RefSeq" id="WP_249318558.1">
    <property type="nucleotide sequence ID" value="NZ_JACRSN010000004.1"/>
</dbReference>
<proteinExistence type="predicted"/>
<dbReference type="Pfam" id="PF02775">
    <property type="entry name" value="TPP_enzyme_C"/>
    <property type="match status" value="1"/>
</dbReference>
<dbReference type="Pfam" id="PF02776">
    <property type="entry name" value="TPP_enzyme_N"/>
    <property type="match status" value="1"/>
</dbReference>
<accession>A0A926HQY7</accession>
<comment type="caution">
    <text evidence="6">The sequence shown here is derived from an EMBL/GenBank/DDBJ whole genome shotgun (WGS) entry which is preliminary data.</text>
</comment>
<gene>
    <name evidence="6" type="primary">aepY</name>
    <name evidence="6" type="ORF">IAG03_04175</name>
</gene>
<dbReference type="InterPro" id="IPR029061">
    <property type="entry name" value="THDP-binding"/>
</dbReference>
<dbReference type="PANTHER" id="PTHR42818">
    <property type="entry name" value="SULFOPYRUVATE DECARBOXYLASE SUBUNIT ALPHA"/>
    <property type="match status" value="1"/>
</dbReference>
<evidence type="ECO:0000256" key="3">
    <source>
        <dbReference type="ARBA" id="ARBA00023239"/>
    </source>
</evidence>
<keyword evidence="7" id="KW-1185">Reference proteome</keyword>
<dbReference type="Proteomes" id="UP000651482">
    <property type="component" value="Unassembled WGS sequence"/>
</dbReference>
<evidence type="ECO:0000256" key="1">
    <source>
        <dbReference type="ARBA" id="ARBA00022793"/>
    </source>
</evidence>
<dbReference type="AlphaFoldDB" id="A0A926HQY7"/>
<protein>
    <submittedName>
        <fullName evidence="6">Phosphonopyruvate decarboxylase</fullName>
        <ecNumber evidence="6">4.1.1.82</ecNumber>
    </submittedName>
</protein>
<evidence type="ECO:0000259" key="4">
    <source>
        <dbReference type="Pfam" id="PF02775"/>
    </source>
</evidence>
<reference evidence="6" key="1">
    <citation type="submission" date="2020-08" db="EMBL/GenBank/DDBJ databases">
        <title>Genome public.</title>
        <authorList>
            <person name="Liu C."/>
            <person name="Sun Q."/>
        </authorList>
    </citation>
    <scope>NUCLEOTIDE SEQUENCE</scope>
    <source>
        <strain evidence="6">NSJ-40</strain>
    </source>
</reference>
<dbReference type="InterPro" id="IPR011766">
    <property type="entry name" value="TPP_enzyme_TPP-bd"/>
</dbReference>
<dbReference type="CDD" id="cd07035">
    <property type="entry name" value="TPP_PYR_POX_like"/>
    <property type="match status" value="1"/>
</dbReference>
<keyword evidence="2" id="KW-0786">Thiamine pyrophosphate</keyword>
<dbReference type="Gene3D" id="3.40.50.970">
    <property type="match status" value="2"/>
</dbReference>
<evidence type="ECO:0000256" key="2">
    <source>
        <dbReference type="ARBA" id="ARBA00023052"/>
    </source>
</evidence>
<feature type="domain" description="Thiamine pyrophosphate enzyme N-terminal TPP-binding" evidence="5">
    <location>
        <begin position="5"/>
        <end position="115"/>
    </location>
</feature>
<dbReference type="NCBIfam" id="TIGR03297">
    <property type="entry name" value="Ppyr-DeCO2ase"/>
    <property type="match status" value="1"/>
</dbReference>
<organism evidence="6 7">
    <name type="scientific">Yeguia hominis</name>
    <dbReference type="NCBI Taxonomy" id="2763662"/>
    <lineage>
        <taxon>Bacteria</taxon>
        <taxon>Bacillati</taxon>
        <taxon>Bacillota</taxon>
        <taxon>Clostridia</taxon>
        <taxon>Eubacteriales</taxon>
        <taxon>Yeguiaceae</taxon>
        <taxon>Yeguia</taxon>
    </lineage>
</organism>
<dbReference type="FunFam" id="3.40.50.970:FF:000100">
    <property type="entry name" value="Putative phosphonopyruvate decarboxylase"/>
    <property type="match status" value="1"/>
</dbReference>
<keyword evidence="1" id="KW-0210">Decarboxylase</keyword>
<dbReference type="InterPro" id="IPR017684">
    <property type="entry name" value="Phosphono-pyrv_decarboxylase"/>
</dbReference>
<keyword evidence="3 6" id="KW-0456">Lyase</keyword>
<sequence length="373" mass="40322">MIDTKAFYDTLIANGLDFFAGVPDSLLKNLCACIKENTPDNRNIIAANEGNAIAIASGYHIATGKLGVVYMQNSGLGNTVNPLLSLADEDVYRIPMLLIVGWRGEPGVKDEPQHKKQGKLTLPLLETMGIPYWVLGDDPPAQIAACLAYLKEEGKPAALVIRKGTFSPYALEKAPDRYFIRREEALETILSEMEPDAFLVSTTGKTSREIFEIRERRGEGHAHDFLTVGSMGHTASIALGMSIGSDRPVYCIDGDGSFLMHMGGMGIAAKNAGAQFRYVLINNGAHESVGGQPTIAFDIDVEAVLRAVGFAYVEHAEHPEEIERALRRLKAEPHGALVIAVNQGSRDDLGRPTVSPEENKRAMMAAFAGGDGK</sequence>
<dbReference type="EMBL" id="JACRSN010000004">
    <property type="protein sequence ID" value="MBC8533209.1"/>
    <property type="molecule type" value="Genomic_DNA"/>
</dbReference>
<dbReference type="GO" id="GO:0030976">
    <property type="term" value="F:thiamine pyrophosphate binding"/>
    <property type="evidence" value="ECO:0007669"/>
    <property type="project" value="InterPro"/>
</dbReference>